<dbReference type="PANTHER" id="PTHR30417:SF1">
    <property type="entry name" value="N-ACETYLMURAMOYL-L-ALANINE AMIDASE AMID"/>
    <property type="match status" value="1"/>
</dbReference>
<dbReference type="Gene3D" id="3.40.80.10">
    <property type="entry name" value="Peptidoglycan recognition protein-like"/>
    <property type="match status" value="1"/>
</dbReference>
<accession>A0A376CZX9</accession>
<organism evidence="6 7">
    <name type="scientific">Corynebacterium minutissimum</name>
    <dbReference type="NCBI Taxonomy" id="38301"/>
    <lineage>
        <taxon>Bacteria</taxon>
        <taxon>Bacillati</taxon>
        <taxon>Actinomycetota</taxon>
        <taxon>Actinomycetes</taxon>
        <taxon>Mycobacteriales</taxon>
        <taxon>Corynebacteriaceae</taxon>
        <taxon>Corynebacterium</taxon>
    </lineage>
</organism>
<dbReference type="AlphaFoldDB" id="A0A376CZX9"/>
<dbReference type="Proteomes" id="UP000254287">
    <property type="component" value="Unassembled WGS sequence"/>
</dbReference>
<dbReference type="CDD" id="cd06583">
    <property type="entry name" value="PGRP"/>
    <property type="match status" value="1"/>
</dbReference>
<name>A0A376CZX9_9CORY</name>
<dbReference type="GO" id="GO:0008745">
    <property type="term" value="F:N-acetylmuramoyl-L-alanine amidase activity"/>
    <property type="evidence" value="ECO:0007669"/>
    <property type="project" value="UniProtKB-EC"/>
</dbReference>
<evidence type="ECO:0000256" key="4">
    <source>
        <dbReference type="ARBA" id="ARBA00023316"/>
    </source>
</evidence>
<evidence type="ECO:0000256" key="3">
    <source>
        <dbReference type="ARBA" id="ARBA00022801"/>
    </source>
</evidence>
<evidence type="ECO:0000256" key="1">
    <source>
        <dbReference type="ARBA" id="ARBA00001561"/>
    </source>
</evidence>
<dbReference type="Pfam" id="PF01510">
    <property type="entry name" value="Amidase_2"/>
    <property type="match status" value="1"/>
</dbReference>
<evidence type="ECO:0000313" key="6">
    <source>
        <dbReference type="EMBL" id="STC77571.1"/>
    </source>
</evidence>
<dbReference type="GO" id="GO:0009254">
    <property type="term" value="P:peptidoglycan turnover"/>
    <property type="evidence" value="ECO:0007669"/>
    <property type="project" value="TreeGrafter"/>
</dbReference>
<keyword evidence="4" id="KW-0961">Cell wall biogenesis/degradation</keyword>
<dbReference type="EMBL" id="UFXP01000001">
    <property type="protein sequence ID" value="STC77571.1"/>
    <property type="molecule type" value="Genomic_DNA"/>
</dbReference>
<dbReference type="Pfam" id="PF08924">
    <property type="entry name" value="Rv2525c_GlyHyd-like"/>
    <property type="match status" value="1"/>
</dbReference>
<evidence type="ECO:0000313" key="7">
    <source>
        <dbReference type="Proteomes" id="UP000254287"/>
    </source>
</evidence>
<proteinExistence type="predicted"/>
<gene>
    <name evidence="6" type="ORF">NCTC10289_01296</name>
</gene>
<dbReference type="InterPro" id="IPR015020">
    <property type="entry name" value="Rv2525c-like_Glyco_Hydro-like"/>
</dbReference>
<keyword evidence="3" id="KW-0378">Hydrolase</keyword>
<feature type="domain" description="N-acetylmuramoyl-L-alanine amidase" evidence="5">
    <location>
        <begin position="229"/>
        <end position="359"/>
    </location>
</feature>
<dbReference type="EC" id="3.5.1.28" evidence="2"/>
<evidence type="ECO:0000259" key="5">
    <source>
        <dbReference type="SMART" id="SM00644"/>
    </source>
</evidence>
<dbReference type="InterPro" id="IPR036505">
    <property type="entry name" value="Amidase/PGRP_sf"/>
</dbReference>
<dbReference type="InterPro" id="IPR002502">
    <property type="entry name" value="Amidase_domain"/>
</dbReference>
<evidence type="ECO:0000256" key="2">
    <source>
        <dbReference type="ARBA" id="ARBA00011901"/>
    </source>
</evidence>
<reference evidence="6 7" key="1">
    <citation type="submission" date="2018-06" db="EMBL/GenBank/DDBJ databases">
        <authorList>
            <consortium name="Pathogen Informatics"/>
            <person name="Doyle S."/>
        </authorList>
    </citation>
    <scope>NUCLEOTIDE SEQUENCE [LARGE SCALE GENOMIC DNA]</scope>
    <source>
        <strain evidence="6 7">NCTC10289</strain>
    </source>
</reference>
<dbReference type="PANTHER" id="PTHR30417">
    <property type="entry name" value="N-ACETYLMURAMOYL-L-ALANINE AMIDASE AMID"/>
    <property type="match status" value="1"/>
</dbReference>
<dbReference type="SUPFAM" id="SSF55846">
    <property type="entry name" value="N-acetylmuramoyl-L-alanine amidase-like"/>
    <property type="match status" value="1"/>
</dbReference>
<dbReference type="SMART" id="SM00644">
    <property type="entry name" value="Ami_2"/>
    <property type="match status" value="1"/>
</dbReference>
<comment type="catalytic activity">
    <reaction evidence="1">
        <text>Hydrolyzes the link between N-acetylmuramoyl residues and L-amino acid residues in certain cell-wall glycopeptides.</text>
        <dbReference type="EC" id="3.5.1.28"/>
    </reaction>
</comment>
<sequence>MQVIDFSAGVPSGRSVKAAGYGGAVRYISPPRDPWMKGKMISRAEVADYEAAGLEQAFVWQYGGASNPDSMRGYAGGKKDAESAKAALDTLGRSGWPVFFAVDFDISLSQWNSTAVEYFRAAVDVLGRSRVGIYGHSRVIAWAAEDGVVADLGGGKVLGWQTPAWSQGARAPEAVLYQGVANTPGPDGVKIDINDVLHDYWGQAPASSARRGKSVPRAVVRVDEEVWLNKHFNRGRGGQKIRRITRHHMGGIGNAHDCYRWWQSRRASAHFAVQGNHVGQLVRVEDTAWGNNDSSNASSIIIEHSNSGGPEQDWPIAEATIKRGAQLAAELCAVHGLGRPEYGVNIDDHRDHSATACPYHLASGEKYHQLWMNEAQRWYDLITQPQEDSFMPALNDNDQRELLRLVKKLSHEISDPFDSRYDLERLRRGEIGEGEVFSDTAIGYALEADRKLEDMHANMLPFIADTLSDISVALRKIVSLQETMNVKVGGRHE</sequence>
<dbReference type="GO" id="GO:0009253">
    <property type="term" value="P:peptidoglycan catabolic process"/>
    <property type="evidence" value="ECO:0007669"/>
    <property type="project" value="InterPro"/>
</dbReference>
<dbReference type="GO" id="GO:0071555">
    <property type="term" value="P:cell wall organization"/>
    <property type="evidence" value="ECO:0007669"/>
    <property type="project" value="UniProtKB-KW"/>
</dbReference>
<dbReference type="Gene3D" id="3.20.20.80">
    <property type="entry name" value="Glycosidases"/>
    <property type="match status" value="1"/>
</dbReference>
<dbReference type="InterPro" id="IPR051206">
    <property type="entry name" value="NAMLAA_amidase_2"/>
</dbReference>
<protein>
    <recommendedName>
        <fullName evidence="2">N-acetylmuramoyl-L-alanine amidase</fullName>
        <ecNumber evidence="2">3.5.1.28</ecNumber>
    </recommendedName>
</protein>